<reference evidence="1" key="1">
    <citation type="submission" date="2012-11" db="EMBL/GenBank/DDBJ databases">
        <title>Dependencies among metagenomic species, viruses, plasmids and units of genetic variation.</title>
        <authorList>
            <person name="Nielsen H.B."/>
            <person name="Almeida M."/>
            <person name="Juncker A.S."/>
            <person name="Rasmussen S."/>
            <person name="Li J."/>
            <person name="Sunagawa S."/>
            <person name="Plichta D."/>
            <person name="Gautier L."/>
            <person name="Le Chatelier E."/>
            <person name="Peletier E."/>
            <person name="Bonde I."/>
            <person name="Nielsen T."/>
            <person name="Manichanh C."/>
            <person name="Arumugam M."/>
            <person name="Batto J."/>
            <person name="Santos M.B.Q.D."/>
            <person name="Blom N."/>
            <person name="Borruel N."/>
            <person name="Burgdorf K.S."/>
            <person name="Boumezbeur F."/>
            <person name="Casellas F."/>
            <person name="Dore J."/>
            <person name="Guarner F."/>
            <person name="Hansen T."/>
            <person name="Hildebrand F."/>
            <person name="Kaas R.S."/>
            <person name="Kennedy S."/>
            <person name="Kristiansen K."/>
            <person name="Kultima J.R."/>
            <person name="Leonard P."/>
            <person name="Levenez F."/>
            <person name="Lund O."/>
            <person name="Moumen B."/>
            <person name="Le Paslier D."/>
            <person name="Pons N."/>
            <person name="Pedersen O."/>
            <person name="Prifti E."/>
            <person name="Qin J."/>
            <person name="Raes J."/>
            <person name="Tap J."/>
            <person name="Tims S."/>
            <person name="Ussery D.W."/>
            <person name="Yamada T."/>
            <person name="MetaHit consortium"/>
            <person name="Renault P."/>
            <person name="Sicheritz-Ponten T."/>
            <person name="Bork P."/>
            <person name="Wang J."/>
            <person name="Brunak S."/>
            <person name="Ehrlich S.D."/>
        </authorList>
    </citation>
    <scope>NUCLEOTIDE SEQUENCE [LARGE SCALE GENOMIC DNA]</scope>
</reference>
<dbReference type="SUPFAM" id="SSF69279">
    <property type="entry name" value="Phage tail proteins"/>
    <property type="match status" value="1"/>
</dbReference>
<evidence type="ECO:0000313" key="1">
    <source>
        <dbReference type="EMBL" id="CDC75047.1"/>
    </source>
</evidence>
<sequence>MNFYYNGTDIYNDVSVNYCVHEMFAEKQADTLVIRFNDTKGIWSKWQPAAGDTVRFKEGASDTGKMFIHSMKPENGLFTIRAMSMPKTAKIRKSKSWEGVRFLQLANEFAGNHGLTFKNYGCEDQVYPYIKQSNEGDFSLFSRLCMLEGCQMLIFDGSLLAYNEHYIEQQEPAGGLTVDENGVFTYEDNRDTMFGSCEVASGSYSGKYVADASNSAILRPEIPIQVTSNAEAARFAKGLLRNANKYGRTGQFSKALMTGYAAASLLTLKTTKASMWDGTVFVYKVRHDFVGNKSTIYFRDLLEGY</sequence>
<name>R6UWK2_9FIRM</name>
<dbReference type="Proteomes" id="UP000018162">
    <property type="component" value="Unassembled WGS sequence"/>
</dbReference>
<dbReference type="EMBL" id="CBFV010000094">
    <property type="protein sequence ID" value="CDC75047.1"/>
    <property type="molecule type" value="Genomic_DNA"/>
</dbReference>
<dbReference type="AlphaFoldDB" id="R6UWK2"/>
<comment type="caution">
    <text evidence="1">The sequence shown here is derived from an EMBL/GenBank/DDBJ whole genome shotgun (WGS) entry which is preliminary data.</text>
</comment>
<proteinExistence type="predicted"/>
<organism evidence="1 2">
    <name type="scientific">Agathobacter rectalis CAG:36</name>
    <dbReference type="NCBI Taxonomy" id="1263079"/>
    <lineage>
        <taxon>Bacteria</taxon>
        <taxon>Bacillati</taxon>
        <taxon>Bacillota</taxon>
        <taxon>Clostridia</taxon>
        <taxon>Lachnospirales</taxon>
        <taxon>Lachnospiraceae</taxon>
        <taxon>Agathobacter</taxon>
    </lineage>
</organism>
<evidence type="ECO:0000313" key="2">
    <source>
        <dbReference type="Proteomes" id="UP000018162"/>
    </source>
</evidence>
<gene>
    <name evidence="1" type="ORF">BN626_01938</name>
</gene>
<protein>
    <recommendedName>
        <fullName evidence="3">Phage protein D</fullName>
    </recommendedName>
</protein>
<evidence type="ECO:0008006" key="3">
    <source>
        <dbReference type="Google" id="ProtNLM"/>
    </source>
</evidence>
<accession>R6UWK2</accession>